<dbReference type="AlphaFoldDB" id="A0A7W9FHM0"/>
<dbReference type="PANTHER" id="PTHR43646:SF2">
    <property type="entry name" value="GLYCOSYLTRANSFERASE 2-LIKE DOMAIN-CONTAINING PROTEIN"/>
    <property type="match status" value="1"/>
</dbReference>
<keyword evidence="2" id="KW-1003">Cell membrane</keyword>
<evidence type="ECO:0000313" key="8">
    <source>
        <dbReference type="Proteomes" id="UP000545037"/>
    </source>
</evidence>
<comment type="subcellular location">
    <subcellularLocation>
        <location evidence="1">Cell membrane</location>
    </subcellularLocation>
</comment>
<evidence type="ECO:0000256" key="5">
    <source>
        <dbReference type="ARBA" id="ARBA00023136"/>
    </source>
</evidence>
<dbReference type="EMBL" id="JACHOR010000006">
    <property type="protein sequence ID" value="MBB5747599.1"/>
    <property type="molecule type" value="Genomic_DNA"/>
</dbReference>
<keyword evidence="4 7" id="KW-0808">Transferase</keyword>
<organism evidence="7 8">
    <name type="scientific">Brevundimonas variabilis</name>
    <dbReference type="NCBI Taxonomy" id="74312"/>
    <lineage>
        <taxon>Bacteria</taxon>
        <taxon>Pseudomonadati</taxon>
        <taxon>Pseudomonadota</taxon>
        <taxon>Alphaproteobacteria</taxon>
        <taxon>Caulobacterales</taxon>
        <taxon>Caulobacteraceae</taxon>
        <taxon>Brevundimonas</taxon>
    </lineage>
</organism>
<dbReference type="Gene3D" id="3.90.550.10">
    <property type="entry name" value="Spore Coat Polysaccharide Biosynthesis Protein SpsA, Chain A"/>
    <property type="match status" value="1"/>
</dbReference>
<sequence length="329" mass="35098">MPDLSIRAVGTDGGVGKATGSTPYCVCVPARNEAERLPILLEALAGQDVEGHVPIAIGLNNTTDRSVDVIEAARLRWGERLLIRVDEITFAPALAHAGSARRHAMALGAEAMGGRNDAVLISTDADSRPPPSWVRANLAALQDGGEVIGGRLEIDEQDSLPPRMAEARALWDHYWSTVRAIEDAIDPLAWDPAPRHGDHTGASLALRVETWRSAGGVPAVPSGEDRALVAAAVALGARLRHPPSVWTRVSARTEGRAEGGMAAHMADMSRTLKAGEPLMAPSFDQWRRRSAWRRSQRQAGSDAGSLAILEKGLPPMARNMALSRAMEPA</sequence>
<gene>
    <name evidence="7" type="ORF">GGR13_003227</name>
</gene>
<dbReference type="SUPFAM" id="SSF53448">
    <property type="entry name" value="Nucleotide-diphospho-sugar transferases"/>
    <property type="match status" value="1"/>
</dbReference>
<reference evidence="7 8" key="1">
    <citation type="submission" date="2020-08" db="EMBL/GenBank/DDBJ databases">
        <title>Genomic Encyclopedia of Type Strains, Phase IV (KMG-IV): sequencing the most valuable type-strain genomes for metagenomic binning, comparative biology and taxonomic classification.</title>
        <authorList>
            <person name="Goeker M."/>
        </authorList>
    </citation>
    <scope>NUCLEOTIDE SEQUENCE [LARGE SCALE GENOMIC DNA]</scope>
    <source>
        <strain evidence="7 8">DSM 4737</strain>
    </source>
</reference>
<evidence type="ECO:0000256" key="4">
    <source>
        <dbReference type="ARBA" id="ARBA00022679"/>
    </source>
</evidence>
<evidence type="ECO:0000256" key="2">
    <source>
        <dbReference type="ARBA" id="ARBA00022475"/>
    </source>
</evidence>
<dbReference type="GO" id="GO:0016757">
    <property type="term" value="F:glycosyltransferase activity"/>
    <property type="evidence" value="ECO:0007669"/>
    <property type="project" value="UniProtKB-KW"/>
</dbReference>
<dbReference type="Pfam" id="PF00535">
    <property type="entry name" value="Glycos_transf_2"/>
    <property type="match status" value="1"/>
</dbReference>
<evidence type="ECO:0000256" key="3">
    <source>
        <dbReference type="ARBA" id="ARBA00022676"/>
    </source>
</evidence>
<keyword evidence="5" id="KW-0472">Membrane</keyword>
<dbReference type="Proteomes" id="UP000545037">
    <property type="component" value="Unassembled WGS sequence"/>
</dbReference>
<dbReference type="RefSeq" id="WP_221230766.1">
    <property type="nucleotide sequence ID" value="NZ_JACHOR010000006.1"/>
</dbReference>
<proteinExistence type="predicted"/>
<protein>
    <submittedName>
        <fullName evidence="7">Cellulose synthase/poly-beta-1,6-N-acetylglucosamine synthase-like glycosyltransferase</fullName>
    </submittedName>
</protein>
<evidence type="ECO:0000259" key="6">
    <source>
        <dbReference type="Pfam" id="PF00535"/>
    </source>
</evidence>
<keyword evidence="8" id="KW-1185">Reference proteome</keyword>
<dbReference type="InterPro" id="IPR001173">
    <property type="entry name" value="Glyco_trans_2-like"/>
</dbReference>
<evidence type="ECO:0000313" key="7">
    <source>
        <dbReference type="EMBL" id="MBB5747599.1"/>
    </source>
</evidence>
<name>A0A7W9FHM0_9CAUL</name>
<comment type="caution">
    <text evidence="7">The sequence shown here is derived from an EMBL/GenBank/DDBJ whole genome shotgun (WGS) entry which is preliminary data.</text>
</comment>
<evidence type="ECO:0000256" key="1">
    <source>
        <dbReference type="ARBA" id="ARBA00004236"/>
    </source>
</evidence>
<accession>A0A7W9FHM0</accession>
<dbReference type="InterPro" id="IPR029044">
    <property type="entry name" value="Nucleotide-diphossugar_trans"/>
</dbReference>
<dbReference type="PANTHER" id="PTHR43646">
    <property type="entry name" value="GLYCOSYLTRANSFERASE"/>
    <property type="match status" value="1"/>
</dbReference>
<dbReference type="GO" id="GO:0005886">
    <property type="term" value="C:plasma membrane"/>
    <property type="evidence" value="ECO:0007669"/>
    <property type="project" value="UniProtKB-SubCell"/>
</dbReference>
<feature type="domain" description="Glycosyltransferase 2-like" evidence="6">
    <location>
        <begin position="25"/>
        <end position="164"/>
    </location>
</feature>
<keyword evidence="3" id="KW-0328">Glycosyltransferase</keyword>